<evidence type="ECO:0000256" key="2">
    <source>
        <dbReference type="ARBA" id="ARBA00022801"/>
    </source>
</evidence>
<accession>A0ABY6ADI2</accession>
<dbReference type="Pfam" id="PF03061">
    <property type="entry name" value="4HBT"/>
    <property type="match status" value="1"/>
</dbReference>
<dbReference type="InterPro" id="IPR014166">
    <property type="entry name" value="Tol-Pal_acyl-CoA_thioesterase"/>
</dbReference>
<sequence>MRNNMAFTWPLRVYIEDTDAGGIVYYANYFRFLERARSEWLRALGYGQEQLRHQNVLFVVREVQAKYLSPARLDDELLVSVAVEHSRKASLVLSQKVWRKPAAESPEAVAAHEYLVEAQITIACISDTGRPQAVPADILKRMTAGAVYPSEHNDECQETL</sequence>
<dbReference type="PIRSF" id="PIRSF003230">
    <property type="entry name" value="YbgC"/>
    <property type="match status" value="1"/>
</dbReference>
<keyword evidence="5" id="KW-1185">Reference proteome</keyword>
<proteinExistence type="inferred from homology"/>
<dbReference type="CDD" id="cd00586">
    <property type="entry name" value="4HBT"/>
    <property type="match status" value="1"/>
</dbReference>
<reference evidence="5" key="1">
    <citation type="submission" date="2020-06" db="EMBL/GenBank/DDBJ databases">
        <title>Thalassolituus marinus alknpb1M-1, a hydrocarbon-degrading bacterium isolated from the deep-sea overlying water using an in-situ strategy from the South China Sea basin.</title>
        <authorList>
            <person name="Dong C."/>
            <person name="Chen Y."/>
            <person name="Shao Z."/>
        </authorList>
    </citation>
    <scope>NUCLEOTIDE SEQUENCE [LARGE SCALE GENOMIC DNA]</scope>
    <source>
        <strain evidence="5">alknpb1M-1</strain>
    </source>
</reference>
<dbReference type="SUPFAM" id="SSF54637">
    <property type="entry name" value="Thioesterase/thiol ester dehydrase-isomerase"/>
    <property type="match status" value="1"/>
</dbReference>
<evidence type="ECO:0000259" key="3">
    <source>
        <dbReference type="Pfam" id="PF03061"/>
    </source>
</evidence>
<dbReference type="InterPro" id="IPR006683">
    <property type="entry name" value="Thioestr_dom"/>
</dbReference>
<name>A0ABY6ADI2_9GAMM</name>
<dbReference type="NCBIfam" id="TIGR02799">
    <property type="entry name" value="thio_ybgC"/>
    <property type="match status" value="1"/>
</dbReference>
<dbReference type="InterPro" id="IPR050563">
    <property type="entry name" value="4-hydroxybenzoyl-CoA_TE"/>
</dbReference>
<feature type="domain" description="Thioesterase" evidence="3">
    <location>
        <begin position="21"/>
        <end position="101"/>
    </location>
</feature>
<organism evidence="4 5">
    <name type="scientific">Thalassolituus hydrocarboniclasticus</name>
    <dbReference type="NCBI Taxonomy" id="2742796"/>
    <lineage>
        <taxon>Bacteria</taxon>
        <taxon>Pseudomonadati</taxon>
        <taxon>Pseudomonadota</taxon>
        <taxon>Gammaproteobacteria</taxon>
        <taxon>Oceanospirillales</taxon>
        <taxon>Oceanospirillaceae</taxon>
        <taxon>Thalassolituus</taxon>
    </lineage>
</organism>
<dbReference type="NCBIfam" id="TIGR00051">
    <property type="entry name" value="YbgC/FadM family acyl-CoA thioesterase"/>
    <property type="match status" value="1"/>
</dbReference>
<evidence type="ECO:0000256" key="1">
    <source>
        <dbReference type="ARBA" id="ARBA00005953"/>
    </source>
</evidence>
<keyword evidence="2" id="KW-0378">Hydrolase</keyword>
<dbReference type="Gene3D" id="3.10.129.10">
    <property type="entry name" value="Hotdog Thioesterase"/>
    <property type="match status" value="1"/>
</dbReference>
<evidence type="ECO:0000313" key="5">
    <source>
        <dbReference type="Proteomes" id="UP001065322"/>
    </source>
</evidence>
<evidence type="ECO:0000313" key="4">
    <source>
        <dbReference type="EMBL" id="UXD87895.1"/>
    </source>
</evidence>
<dbReference type="Proteomes" id="UP001065322">
    <property type="component" value="Chromosome"/>
</dbReference>
<comment type="similarity">
    <text evidence="1">Belongs to the 4-hydroxybenzoyl-CoA thioesterase family.</text>
</comment>
<dbReference type="EMBL" id="CP054475">
    <property type="protein sequence ID" value="UXD87895.1"/>
    <property type="molecule type" value="Genomic_DNA"/>
</dbReference>
<dbReference type="PANTHER" id="PTHR31793">
    <property type="entry name" value="4-HYDROXYBENZOYL-COA THIOESTERASE FAMILY MEMBER"/>
    <property type="match status" value="1"/>
</dbReference>
<dbReference type="InterPro" id="IPR006684">
    <property type="entry name" value="YbgC/YbaW"/>
</dbReference>
<protein>
    <submittedName>
        <fullName evidence="4">Tol-pal system-associated acyl-CoA thioesterase</fullName>
    </submittedName>
</protein>
<gene>
    <name evidence="4" type="primary">ybgC</name>
    <name evidence="4" type="ORF">HUF19_10810</name>
</gene>
<dbReference type="InterPro" id="IPR029069">
    <property type="entry name" value="HotDog_dom_sf"/>
</dbReference>
<dbReference type="PANTHER" id="PTHR31793:SF37">
    <property type="entry name" value="ACYL-COA THIOESTER HYDROLASE YBGC"/>
    <property type="match status" value="1"/>
</dbReference>